<dbReference type="SMART" id="SM00343">
    <property type="entry name" value="ZnF_C2HC"/>
    <property type="match status" value="4"/>
</dbReference>
<evidence type="ECO:0000256" key="3">
    <source>
        <dbReference type="ARBA" id="ARBA00013252"/>
    </source>
</evidence>
<feature type="region of interest" description="Disordered" evidence="5">
    <location>
        <begin position="100"/>
        <end position="136"/>
    </location>
</feature>
<dbReference type="GO" id="GO:0003676">
    <property type="term" value="F:nucleic acid binding"/>
    <property type="evidence" value="ECO:0007669"/>
    <property type="project" value="InterPro"/>
</dbReference>
<evidence type="ECO:0000313" key="8">
    <source>
        <dbReference type="Proteomes" id="UP000320762"/>
    </source>
</evidence>
<dbReference type="InterPro" id="IPR001878">
    <property type="entry name" value="Znf_CCHC"/>
</dbReference>
<dbReference type="Pfam" id="PF01329">
    <property type="entry name" value="Pterin_4a"/>
    <property type="match status" value="1"/>
</dbReference>
<comment type="caution">
    <text evidence="7">The sequence shown here is derived from an EMBL/GenBank/DDBJ whole genome shotgun (WGS) entry which is preliminary data.</text>
</comment>
<dbReference type="Gene3D" id="3.30.1360.20">
    <property type="entry name" value="Transcriptional coactivator/pterin dehydratase"/>
    <property type="match status" value="1"/>
</dbReference>
<accession>A0A550CZ84</accession>
<dbReference type="SUPFAM" id="SSF55248">
    <property type="entry name" value="PCD-like"/>
    <property type="match status" value="1"/>
</dbReference>
<evidence type="ECO:0000259" key="6">
    <source>
        <dbReference type="SMART" id="SM00343"/>
    </source>
</evidence>
<feature type="compositionally biased region" description="Low complexity" evidence="5">
    <location>
        <begin position="113"/>
        <end position="124"/>
    </location>
</feature>
<evidence type="ECO:0000313" key="7">
    <source>
        <dbReference type="EMBL" id="TRM70106.1"/>
    </source>
</evidence>
<evidence type="ECO:0000256" key="2">
    <source>
        <dbReference type="ARBA" id="ARBA00006472"/>
    </source>
</evidence>
<keyword evidence="4" id="KW-0456">Lyase</keyword>
<comment type="similarity">
    <text evidence="2">Belongs to the pterin-4-alpha-carbinolamine dehydratase family.</text>
</comment>
<evidence type="ECO:0000256" key="4">
    <source>
        <dbReference type="ARBA" id="ARBA00023239"/>
    </source>
</evidence>
<protein>
    <recommendedName>
        <fullName evidence="3">4a-hydroxytetrahydrobiopterin dehydratase</fullName>
        <ecNumber evidence="3">4.2.1.96</ecNumber>
    </recommendedName>
</protein>
<gene>
    <name evidence="7" type="ORF">BD626DRAFT_23616</name>
</gene>
<evidence type="ECO:0000256" key="5">
    <source>
        <dbReference type="SAM" id="MobiDB-lite"/>
    </source>
</evidence>
<dbReference type="EC" id="4.2.1.96" evidence="3"/>
<sequence>MDRSTSCAKYGICHGLRHSERLRDMSGSSQVNAAELNKPSKKPVLHVVAQFSFNSYDAAVEFVGKVGRIAGDELHHPEMIIESSNNVVLWMTTHSAKPGRDWAAKSPSTLAESSSQTNTSVSSNDKPVKPPHLRKVPGITRRDLRLAVLIENLYNAQYSSGRASGACRSIGNTQPNAISLHEYLLALICGDVPAAGEQSRDGPMETLTLRCAACQGDHPVSACDVRAEHSPRIPCQNCGEGHYHWVADCPREADYRATRARNFEAQPEIQRQQEHGACRACRAEDHEIMHCRKRRSIAPPKPCRICGGEHWVYDCKQFAPCPACGGDHTLFLCIRRSFLAPKKPCSLCGEQHRHWMVDCPLYVDRHEAKHREHRYTREEKVIREVVEGKGRDGRRLGKLLRRSSSES</sequence>
<dbReference type="STRING" id="97359.A0A550CZ84"/>
<dbReference type="AlphaFoldDB" id="A0A550CZ84"/>
<comment type="catalytic activity">
    <reaction evidence="1">
        <text>(4aS,6R)-4a-hydroxy-L-erythro-5,6,7,8-tetrahydrobiopterin = (6R)-L-erythro-6,7-dihydrobiopterin + H2O</text>
        <dbReference type="Rhea" id="RHEA:11920"/>
        <dbReference type="ChEBI" id="CHEBI:15377"/>
        <dbReference type="ChEBI" id="CHEBI:15642"/>
        <dbReference type="ChEBI" id="CHEBI:43120"/>
        <dbReference type="EC" id="4.2.1.96"/>
    </reaction>
</comment>
<feature type="domain" description="CCHC-type" evidence="6">
    <location>
        <begin position="344"/>
        <end position="361"/>
    </location>
</feature>
<dbReference type="GO" id="GO:0008124">
    <property type="term" value="F:4-alpha-hydroxytetrahydrobiopterin dehydratase activity"/>
    <property type="evidence" value="ECO:0007669"/>
    <property type="project" value="UniProtKB-EC"/>
</dbReference>
<dbReference type="Proteomes" id="UP000320762">
    <property type="component" value="Unassembled WGS sequence"/>
</dbReference>
<feature type="domain" description="CCHC-type" evidence="6">
    <location>
        <begin position="277"/>
        <end position="293"/>
    </location>
</feature>
<dbReference type="OrthoDB" id="3263285at2759"/>
<feature type="domain" description="CCHC-type" evidence="6">
    <location>
        <begin position="234"/>
        <end position="251"/>
    </location>
</feature>
<dbReference type="InterPro" id="IPR036428">
    <property type="entry name" value="PCD_sf"/>
</dbReference>
<proteinExistence type="inferred from homology"/>
<dbReference type="InterPro" id="IPR001533">
    <property type="entry name" value="Pterin_deHydtase"/>
</dbReference>
<keyword evidence="8" id="KW-1185">Reference proteome</keyword>
<dbReference type="EMBL" id="VDMD01000001">
    <property type="protein sequence ID" value="TRM70106.1"/>
    <property type="molecule type" value="Genomic_DNA"/>
</dbReference>
<evidence type="ECO:0000256" key="1">
    <source>
        <dbReference type="ARBA" id="ARBA00001554"/>
    </source>
</evidence>
<dbReference type="GO" id="GO:0008270">
    <property type="term" value="F:zinc ion binding"/>
    <property type="evidence" value="ECO:0007669"/>
    <property type="project" value="InterPro"/>
</dbReference>
<organism evidence="7 8">
    <name type="scientific">Schizophyllum amplum</name>
    <dbReference type="NCBI Taxonomy" id="97359"/>
    <lineage>
        <taxon>Eukaryota</taxon>
        <taxon>Fungi</taxon>
        <taxon>Dikarya</taxon>
        <taxon>Basidiomycota</taxon>
        <taxon>Agaricomycotina</taxon>
        <taxon>Agaricomycetes</taxon>
        <taxon>Agaricomycetidae</taxon>
        <taxon>Agaricales</taxon>
        <taxon>Schizophyllaceae</taxon>
        <taxon>Schizophyllum</taxon>
    </lineage>
</organism>
<dbReference type="GO" id="GO:0006729">
    <property type="term" value="P:tetrahydrobiopterin biosynthetic process"/>
    <property type="evidence" value="ECO:0007669"/>
    <property type="project" value="InterPro"/>
</dbReference>
<reference evidence="7 8" key="1">
    <citation type="journal article" date="2019" name="New Phytol.">
        <title>Comparative genomics reveals unique wood-decay strategies and fruiting body development in the Schizophyllaceae.</title>
        <authorList>
            <person name="Almasi E."/>
            <person name="Sahu N."/>
            <person name="Krizsan K."/>
            <person name="Balint B."/>
            <person name="Kovacs G.M."/>
            <person name="Kiss B."/>
            <person name="Cseklye J."/>
            <person name="Drula E."/>
            <person name="Henrissat B."/>
            <person name="Nagy I."/>
            <person name="Chovatia M."/>
            <person name="Adam C."/>
            <person name="LaButti K."/>
            <person name="Lipzen A."/>
            <person name="Riley R."/>
            <person name="Grigoriev I.V."/>
            <person name="Nagy L.G."/>
        </authorList>
    </citation>
    <scope>NUCLEOTIDE SEQUENCE [LARGE SCALE GENOMIC DNA]</scope>
    <source>
        <strain evidence="7 8">NL-1724</strain>
    </source>
</reference>
<feature type="domain" description="CCHC-type" evidence="6">
    <location>
        <begin position="302"/>
        <end position="317"/>
    </location>
</feature>
<name>A0A550CZ84_9AGAR</name>